<evidence type="ECO:0000313" key="1">
    <source>
        <dbReference type="EMBL" id="PRX23449.1"/>
    </source>
</evidence>
<dbReference type="AlphaFoldDB" id="A0A2T0KIU5"/>
<evidence type="ECO:0000313" key="2">
    <source>
        <dbReference type="Proteomes" id="UP000239415"/>
    </source>
</evidence>
<evidence type="ECO:0008006" key="3">
    <source>
        <dbReference type="Google" id="ProtNLM"/>
    </source>
</evidence>
<organism evidence="1 2">
    <name type="scientific">Actinoplanes italicus</name>
    <dbReference type="NCBI Taxonomy" id="113567"/>
    <lineage>
        <taxon>Bacteria</taxon>
        <taxon>Bacillati</taxon>
        <taxon>Actinomycetota</taxon>
        <taxon>Actinomycetes</taxon>
        <taxon>Micromonosporales</taxon>
        <taxon>Micromonosporaceae</taxon>
        <taxon>Actinoplanes</taxon>
    </lineage>
</organism>
<protein>
    <recommendedName>
        <fullName evidence="3">AlpA family transcriptional regulator</fullName>
    </recommendedName>
</protein>
<name>A0A2T0KIU5_9ACTN</name>
<keyword evidence="2" id="KW-1185">Reference proteome</keyword>
<sequence length="79" mass="9138">MVLTVIIVAKARKLWTTGDIAKRLSVTRQYALQITNDRRRNFPEPFDTLPGGVQVWLIEDVEDWIARHPQQPIAEDPEN</sequence>
<comment type="caution">
    <text evidence="1">The sequence shown here is derived from an EMBL/GenBank/DDBJ whole genome shotgun (WGS) entry which is preliminary data.</text>
</comment>
<accession>A0A2T0KIU5</accession>
<dbReference type="EMBL" id="PVMZ01000003">
    <property type="protein sequence ID" value="PRX23449.1"/>
    <property type="molecule type" value="Genomic_DNA"/>
</dbReference>
<dbReference type="Proteomes" id="UP000239415">
    <property type="component" value="Unassembled WGS sequence"/>
</dbReference>
<gene>
    <name evidence="1" type="ORF">CLV67_103197</name>
</gene>
<reference evidence="1 2" key="1">
    <citation type="submission" date="2018-03" db="EMBL/GenBank/DDBJ databases">
        <title>Genomic Encyclopedia of Archaeal and Bacterial Type Strains, Phase II (KMG-II): from individual species to whole genera.</title>
        <authorList>
            <person name="Goeker M."/>
        </authorList>
    </citation>
    <scope>NUCLEOTIDE SEQUENCE [LARGE SCALE GENOMIC DNA]</scope>
    <source>
        <strain evidence="1 2">DSM 43146</strain>
    </source>
</reference>
<proteinExistence type="predicted"/>